<protein>
    <submittedName>
        <fullName evidence="2">Glycosyltransferase family 2 protein</fullName>
    </submittedName>
</protein>
<evidence type="ECO:0000313" key="3">
    <source>
        <dbReference type="Proteomes" id="UP001239909"/>
    </source>
</evidence>
<dbReference type="RefSeq" id="WP_285670886.1">
    <property type="nucleotide sequence ID" value="NZ_BSYI01000008.1"/>
</dbReference>
<gene>
    <name evidence="2" type="ORF">LNKW23_13440</name>
</gene>
<dbReference type="Pfam" id="PF00535">
    <property type="entry name" value="Glycos_transf_2"/>
    <property type="match status" value="1"/>
</dbReference>
<proteinExistence type="predicted"/>
<feature type="domain" description="Glycosyltransferase 2-like" evidence="1">
    <location>
        <begin position="10"/>
        <end position="116"/>
    </location>
</feature>
<keyword evidence="3" id="KW-1185">Reference proteome</keyword>
<dbReference type="PANTHER" id="PTHR22916:SF3">
    <property type="entry name" value="UDP-GLCNAC:BETAGAL BETA-1,3-N-ACETYLGLUCOSAMINYLTRANSFERASE-LIKE PROTEIN 1"/>
    <property type="match status" value="1"/>
</dbReference>
<name>A0ABQ6LNY4_9RHOB</name>
<comment type="caution">
    <text evidence="2">The sequence shown here is derived from an EMBL/GenBank/DDBJ whole genome shotgun (WGS) entry which is preliminary data.</text>
</comment>
<dbReference type="InterPro" id="IPR001173">
    <property type="entry name" value="Glyco_trans_2-like"/>
</dbReference>
<evidence type="ECO:0000259" key="1">
    <source>
        <dbReference type="Pfam" id="PF00535"/>
    </source>
</evidence>
<evidence type="ECO:0000313" key="2">
    <source>
        <dbReference type="EMBL" id="GMG82131.1"/>
    </source>
</evidence>
<accession>A0ABQ6LNY4</accession>
<reference evidence="2 3" key="1">
    <citation type="submission" date="2023-04" db="EMBL/GenBank/DDBJ databases">
        <title>Marinoamorphus aggregata gen. nov., sp. Nov., isolate from tissue of brittle star Ophioplocus japonicus.</title>
        <authorList>
            <person name="Kawano K."/>
            <person name="Sawayama S."/>
            <person name="Nakagawa S."/>
        </authorList>
    </citation>
    <scope>NUCLEOTIDE SEQUENCE [LARGE SCALE GENOMIC DNA]</scope>
    <source>
        <strain evidence="2 3">NKW23</strain>
    </source>
</reference>
<dbReference type="CDD" id="cd04196">
    <property type="entry name" value="GT_2_like_d"/>
    <property type="match status" value="1"/>
</dbReference>
<dbReference type="InterPro" id="IPR029044">
    <property type="entry name" value="Nucleotide-diphossugar_trans"/>
</dbReference>
<dbReference type="Proteomes" id="UP001239909">
    <property type="component" value="Unassembled WGS sequence"/>
</dbReference>
<dbReference type="EMBL" id="BSYI01000008">
    <property type="protein sequence ID" value="GMG82131.1"/>
    <property type="molecule type" value="Genomic_DNA"/>
</dbReference>
<organism evidence="2 3">
    <name type="scientific">Paralimibaculum aggregatum</name>
    <dbReference type="NCBI Taxonomy" id="3036245"/>
    <lineage>
        <taxon>Bacteria</taxon>
        <taxon>Pseudomonadati</taxon>
        <taxon>Pseudomonadota</taxon>
        <taxon>Alphaproteobacteria</taxon>
        <taxon>Rhodobacterales</taxon>
        <taxon>Paracoccaceae</taxon>
        <taxon>Paralimibaculum</taxon>
    </lineage>
</organism>
<sequence>MTASDAPVDILLATYNGARFLPELLESLAAQSHRRWRLILRDDGSSDGSRELVEGWAAGRPEAFLAIDPGGSNLGAAGSFAALLAASDAPYFLFCDQDDVWLPDKISHLLALMQEAEGARGTQTPLLVHSDLRVVDEALAPIAPSFWARQQIASAQLGRTGGLLIRNCVTGCAMIGNAALRSAALPIPDSAMMHDWWCGAVAWRTGHIVETDRATVLYRQHGGNALGSPGSVTMNRAFGLLVTKPKMLMGLQRTVIDRARQAAALLERFPGDPDSPATRFCSDFARIKQLPFLARKRFLWRHGVQTGHRVFDLAFTVTI</sequence>
<dbReference type="SUPFAM" id="SSF53448">
    <property type="entry name" value="Nucleotide-diphospho-sugar transferases"/>
    <property type="match status" value="1"/>
</dbReference>
<dbReference type="Gene3D" id="3.90.550.10">
    <property type="entry name" value="Spore Coat Polysaccharide Biosynthesis Protein SpsA, Chain A"/>
    <property type="match status" value="1"/>
</dbReference>
<dbReference type="PANTHER" id="PTHR22916">
    <property type="entry name" value="GLYCOSYLTRANSFERASE"/>
    <property type="match status" value="1"/>
</dbReference>